<feature type="compositionally biased region" description="Basic and acidic residues" evidence="6">
    <location>
        <begin position="13"/>
        <end position="26"/>
    </location>
</feature>
<gene>
    <name evidence="8" type="ORF">PIB30_023331</name>
</gene>
<dbReference type="Proteomes" id="UP001341840">
    <property type="component" value="Unassembled WGS sequence"/>
</dbReference>
<keyword evidence="3 5" id="KW-0804">Transcription</keyword>
<evidence type="ECO:0000256" key="5">
    <source>
        <dbReference type="RuleBase" id="RU367031"/>
    </source>
</evidence>
<comment type="caution">
    <text evidence="8">The sequence shown here is derived from an EMBL/GenBank/DDBJ whole genome shotgun (WGS) entry which is preliminary data.</text>
</comment>
<evidence type="ECO:0000313" key="9">
    <source>
        <dbReference type="Proteomes" id="UP001341840"/>
    </source>
</evidence>
<accession>A0ABU6S9I1</accession>
<sequence length="249" mass="27000">MMPLPQTSSATEASEKNQKGIRRERPSGGLELVQDPAHLQISSPEAESGFPNKKPRIEAPKSDAEDGTVAEKSRKLVTSELMVHPGEDLVKKILKAWEETDQCGCILSATGHISRAEFSRPNSNATHIYEGYYEVLSMSGHYTMLRNGNVDSCLSVTLAGSDGKAFGGNRINKLIASGPVALLMVSYEKEKGPSAAAVPAAPTTAKESSDSDKKQKKKKNKKKLQNKHSAPTSGVGRLSNRWLLLEQRD</sequence>
<name>A0ABU6S9I1_9FABA</name>
<evidence type="ECO:0000256" key="4">
    <source>
        <dbReference type="ARBA" id="ARBA00023242"/>
    </source>
</evidence>
<proteinExistence type="predicted"/>
<organism evidence="8 9">
    <name type="scientific">Stylosanthes scabra</name>
    <dbReference type="NCBI Taxonomy" id="79078"/>
    <lineage>
        <taxon>Eukaryota</taxon>
        <taxon>Viridiplantae</taxon>
        <taxon>Streptophyta</taxon>
        <taxon>Embryophyta</taxon>
        <taxon>Tracheophyta</taxon>
        <taxon>Spermatophyta</taxon>
        <taxon>Magnoliopsida</taxon>
        <taxon>eudicotyledons</taxon>
        <taxon>Gunneridae</taxon>
        <taxon>Pentapetalae</taxon>
        <taxon>rosids</taxon>
        <taxon>fabids</taxon>
        <taxon>Fabales</taxon>
        <taxon>Fabaceae</taxon>
        <taxon>Papilionoideae</taxon>
        <taxon>50 kb inversion clade</taxon>
        <taxon>dalbergioids sensu lato</taxon>
        <taxon>Dalbergieae</taxon>
        <taxon>Pterocarpus clade</taxon>
        <taxon>Stylosanthes</taxon>
    </lineage>
</organism>
<dbReference type="Gene3D" id="3.30.1330.80">
    <property type="entry name" value="Hypothetical protein, similar to alpha- acetolactate decarboxylase, domain 2"/>
    <property type="match status" value="1"/>
</dbReference>
<evidence type="ECO:0000313" key="8">
    <source>
        <dbReference type="EMBL" id="MED6132924.1"/>
    </source>
</evidence>
<keyword evidence="2 5" id="KW-0238">DNA-binding</keyword>
<dbReference type="CDD" id="cd11378">
    <property type="entry name" value="DUF296"/>
    <property type="match status" value="1"/>
</dbReference>
<evidence type="ECO:0000256" key="3">
    <source>
        <dbReference type="ARBA" id="ARBA00023163"/>
    </source>
</evidence>
<feature type="compositionally biased region" description="Basic residues" evidence="6">
    <location>
        <begin position="214"/>
        <end position="226"/>
    </location>
</feature>
<dbReference type="InterPro" id="IPR005175">
    <property type="entry name" value="PPC_dom"/>
</dbReference>
<evidence type="ECO:0000256" key="2">
    <source>
        <dbReference type="ARBA" id="ARBA00023125"/>
    </source>
</evidence>
<dbReference type="EMBL" id="JASCZI010060496">
    <property type="protein sequence ID" value="MED6132924.1"/>
    <property type="molecule type" value="Genomic_DNA"/>
</dbReference>
<feature type="region of interest" description="Disordered" evidence="6">
    <location>
        <begin position="1"/>
        <end position="71"/>
    </location>
</feature>
<protein>
    <recommendedName>
        <fullName evidence="5">AT-hook motif nuclear-localized protein</fullName>
    </recommendedName>
</protein>
<feature type="compositionally biased region" description="Polar residues" evidence="6">
    <location>
        <begin position="1"/>
        <end position="12"/>
    </location>
</feature>
<dbReference type="PANTHER" id="PTHR31500:SF57">
    <property type="entry name" value="AT-HOOK MOTIF NUCLEAR-LOCALIZED PROTEIN 10"/>
    <property type="match status" value="1"/>
</dbReference>
<keyword evidence="1 5" id="KW-0805">Transcription regulation</keyword>
<feature type="domain" description="PPC" evidence="7">
    <location>
        <begin position="73"/>
        <end position="211"/>
    </location>
</feature>
<keyword evidence="9" id="KW-1185">Reference proteome</keyword>
<keyword evidence="4 5" id="KW-0539">Nucleus</keyword>
<feature type="compositionally biased region" description="Basic and acidic residues" evidence="6">
    <location>
        <begin position="55"/>
        <end position="71"/>
    </location>
</feature>
<dbReference type="PANTHER" id="PTHR31500">
    <property type="entry name" value="AT-HOOK MOTIF NUCLEAR-LOCALIZED PROTEIN 9"/>
    <property type="match status" value="1"/>
</dbReference>
<reference evidence="8 9" key="1">
    <citation type="journal article" date="2023" name="Plants (Basel)">
        <title>Bridging the Gap: Combining Genomics and Transcriptomics Approaches to Understand Stylosanthes scabra, an Orphan Legume from the Brazilian Caatinga.</title>
        <authorList>
            <person name="Ferreira-Neto J.R.C."/>
            <person name="da Silva M.D."/>
            <person name="Binneck E."/>
            <person name="de Melo N.F."/>
            <person name="da Silva R.H."/>
            <person name="de Melo A.L.T.M."/>
            <person name="Pandolfi V."/>
            <person name="Bustamante F.O."/>
            <person name="Brasileiro-Vidal A.C."/>
            <person name="Benko-Iseppon A.M."/>
        </authorList>
    </citation>
    <scope>NUCLEOTIDE SEQUENCE [LARGE SCALE GENOMIC DNA]</scope>
    <source>
        <tissue evidence="8">Leaves</tissue>
    </source>
</reference>
<feature type="compositionally biased region" description="Low complexity" evidence="6">
    <location>
        <begin position="195"/>
        <end position="205"/>
    </location>
</feature>
<evidence type="ECO:0000256" key="1">
    <source>
        <dbReference type="ARBA" id="ARBA00023015"/>
    </source>
</evidence>
<dbReference type="Pfam" id="PF03479">
    <property type="entry name" value="PCC"/>
    <property type="match status" value="1"/>
</dbReference>
<comment type="domain">
    <text evidence="5">The PPC domain mediates interactions between AHL proteins.</text>
</comment>
<comment type="subcellular location">
    <subcellularLocation>
        <location evidence="5">Nucleus</location>
    </subcellularLocation>
</comment>
<comment type="function">
    <text evidence="5">Transcription factor that specifically binds AT-rich DNA sequences related to the nuclear matrix attachment regions (MARs).</text>
</comment>
<evidence type="ECO:0000256" key="6">
    <source>
        <dbReference type="SAM" id="MobiDB-lite"/>
    </source>
</evidence>
<evidence type="ECO:0000259" key="7">
    <source>
        <dbReference type="PROSITE" id="PS51742"/>
    </source>
</evidence>
<dbReference type="SUPFAM" id="SSF117856">
    <property type="entry name" value="AF0104/ALDC/Ptd012-like"/>
    <property type="match status" value="1"/>
</dbReference>
<dbReference type="InterPro" id="IPR039605">
    <property type="entry name" value="AHL"/>
</dbReference>
<feature type="region of interest" description="Disordered" evidence="6">
    <location>
        <begin position="193"/>
        <end position="249"/>
    </location>
</feature>
<dbReference type="PROSITE" id="PS51742">
    <property type="entry name" value="PPC"/>
    <property type="match status" value="1"/>
</dbReference>